<evidence type="ECO:0000256" key="1">
    <source>
        <dbReference type="SAM" id="MobiDB-lite"/>
    </source>
</evidence>
<gene>
    <name evidence="2" type="ORF">Tci_433958</name>
</gene>
<feature type="compositionally biased region" description="Basic and acidic residues" evidence="1">
    <location>
        <begin position="295"/>
        <end position="305"/>
    </location>
</feature>
<reference evidence="2" key="1">
    <citation type="journal article" date="2019" name="Sci. Rep.">
        <title>Draft genome of Tanacetum cinerariifolium, the natural source of mosquito coil.</title>
        <authorList>
            <person name="Yamashiro T."/>
            <person name="Shiraishi A."/>
            <person name="Satake H."/>
            <person name="Nakayama K."/>
        </authorList>
    </citation>
    <scope>NUCLEOTIDE SEQUENCE</scope>
</reference>
<evidence type="ECO:0000313" key="2">
    <source>
        <dbReference type="EMBL" id="GEY61984.1"/>
    </source>
</evidence>
<sequence>MALFNAISQLSPIQNSCLQQLGFGKLLNFKVNSIPSKLGFYVVDNFDDKETEIRLKKESIKISMDSIVDMIGIINKCVDIKDVDIVKDEEMIKNWEDQFGTNKVKPNDVKYMIRKSKVADMNFKLNFIVLFTSIMGGVKTKGFCDLSVLDHINTSTILSNINWCIYIWRCLKKCKNGWIRDKTNSYFLGSITLLTMLYVDGTVCNDFKIGRKRPPTTMWTSELVKERELAEIKSGGLGKGEPAGPYVEEEDDPMPDNLEGFIWKMNNYVDCIKIKRAGFEKTLDVAKKCVRTDDPTMKNQRKEPSLEIDEDFDTPMGPDTQLVVFESADSEEKQLAVYLFSKMVGDVRTQLYQLFIAKKQVKKAVIRKRKKDEDIDDMKVVSILHKNFSQYLLAINHGNVAEIIEAQLENGNVDLMMKVKKHNTQLGCLRNKYAAKILLSDCNMYKSKILEEMEKMKSAIFNVKAIKVSQRGK</sequence>
<organism evidence="2">
    <name type="scientific">Tanacetum cinerariifolium</name>
    <name type="common">Dalmatian daisy</name>
    <name type="synonym">Chrysanthemum cinerariifolium</name>
    <dbReference type="NCBI Taxonomy" id="118510"/>
    <lineage>
        <taxon>Eukaryota</taxon>
        <taxon>Viridiplantae</taxon>
        <taxon>Streptophyta</taxon>
        <taxon>Embryophyta</taxon>
        <taxon>Tracheophyta</taxon>
        <taxon>Spermatophyta</taxon>
        <taxon>Magnoliopsida</taxon>
        <taxon>eudicotyledons</taxon>
        <taxon>Gunneridae</taxon>
        <taxon>Pentapetalae</taxon>
        <taxon>asterids</taxon>
        <taxon>campanulids</taxon>
        <taxon>Asterales</taxon>
        <taxon>Asteraceae</taxon>
        <taxon>Asteroideae</taxon>
        <taxon>Anthemideae</taxon>
        <taxon>Anthemidinae</taxon>
        <taxon>Tanacetum</taxon>
    </lineage>
</organism>
<comment type="caution">
    <text evidence="2">The sequence shown here is derived from an EMBL/GenBank/DDBJ whole genome shotgun (WGS) entry which is preliminary data.</text>
</comment>
<dbReference type="PANTHER" id="PTHR34835:SF90">
    <property type="entry name" value="AMINOTRANSFERASE-LIKE PLANT MOBILE DOMAIN-CONTAINING PROTEIN"/>
    <property type="match status" value="1"/>
</dbReference>
<feature type="region of interest" description="Disordered" evidence="1">
    <location>
        <begin position="295"/>
        <end position="314"/>
    </location>
</feature>
<proteinExistence type="predicted"/>
<dbReference type="AlphaFoldDB" id="A0A699HRJ0"/>
<name>A0A699HRJ0_TANCI</name>
<dbReference type="EMBL" id="BKCJ010194171">
    <property type="protein sequence ID" value="GEY61984.1"/>
    <property type="molecule type" value="Genomic_DNA"/>
</dbReference>
<dbReference type="PANTHER" id="PTHR34835">
    <property type="entry name" value="OS07G0283600 PROTEIN-RELATED"/>
    <property type="match status" value="1"/>
</dbReference>
<protein>
    <submittedName>
        <fullName evidence="2">Uncharacterized protein</fullName>
    </submittedName>
</protein>
<accession>A0A699HRJ0</accession>